<evidence type="ECO:0000256" key="3">
    <source>
        <dbReference type="ARBA" id="ARBA00022692"/>
    </source>
</evidence>
<accession>A0A5C6AYW3</accession>
<dbReference type="Gene3D" id="1.20.1600.10">
    <property type="entry name" value="Outer membrane efflux proteins (OEP)"/>
    <property type="match status" value="1"/>
</dbReference>
<dbReference type="PANTHER" id="PTHR30026:SF23">
    <property type="entry name" value="TO APRF-PUTATIVE OUTER MEMBRANE EFFLUX PROTEIN OR SECRETED ALKALINE PHOSPHATASE-RELATED"/>
    <property type="match status" value="1"/>
</dbReference>
<evidence type="ECO:0000256" key="1">
    <source>
        <dbReference type="ARBA" id="ARBA00004442"/>
    </source>
</evidence>
<dbReference type="GO" id="GO:1990281">
    <property type="term" value="C:efflux pump complex"/>
    <property type="evidence" value="ECO:0007669"/>
    <property type="project" value="TreeGrafter"/>
</dbReference>
<gene>
    <name evidence="7" type="ORF">Pla52n_29150</name>
</gene>
<sequence>MPVFCTRGTVLTRLIHVATIATEGNYGWIGTQDGMIRLAMIGTQGRAQDWLTTAWNHSRSLNTWIQMILITFVAAPLFADSPPLSDLRLDDDSGMLESDQFAWQTKPLYVEPPTLDSSDRPNPIVTRLPDPKPTSSPQPQRWRSGESVPARLASSFVHPADQNGWTPDSGQSKDPSFHVGDVLSHLSADATPGETTLQLETPWWRQHQSELIDNRRQPMQISLDQLIQMALENSAQIRVYEKTPQIRHTAVAEAYSAFDWTQFLDSKWQDISDPVGSTLTVGGNGTRFLDNNIQSNIGVRRRNEHGGELEVNQRFGHQNTNSRFFIPNDQGTARLTLGYTQPLMRGRGTTYNRSLIVLASIDAQRATDEYQRQLQQHLLEIARAYWTLYLERSTLTQKVSLYLKSLQNEQQLRERQAIDAQRSQLVQATAAVESRKSDLIRARAAVQNAETKLRALINAPGLDENSEIIPLDVPTLESFSPDLTSEFSTAIQNRPEIQAAIKEIQAACVRTKMAKHEMLPVLDLVTETYVSGLQGNSQVGDAWLDQFRVGAPSYTIGLEWEVAVGRRAASANLRRRQLESIQLSEKYRSTLELVKAEVEVAVREVVTSYRELAAKDRARQAAIVEAETLEARWRTLGGRDNNASQLFESLISAQSRVTEAEHEVSTALLTYSLSLINLRHANGTLMQMTFE</sequence>
<dbReference type="InterPro" id="IPR051906">
    <property type="entry name" value="TolC-like"/>
</dbReference>
<organism evidence="7 8">
    <name type="scientific">Stieleria varia</name>
    <dbReference type="NCBI Taxonomy" id="2528005"/>
    <lineage>
        <taxon>Bacteria</taxon>
        <taxon>Pseudomonadati</taxon>
        <taxon>Planctomycetota</taxon>
        <taxon>Planctomycetia</taxon>
        <taxon>Pirellulales</taxon>
        <taxon>Pirellulaceae</taxon>
        <taxon>Stieleria</taxon>
    </lineage>
</organism>
<keyword evidence="2" id="KW-1134">Transmembrane beta strand</keyword>
<keyword evidence="4" id="KW-0472">Membrane</keyword>
<comment type="caution">
    <text evidence="7">The sequence shown here is derived from an EMBL/GenBank/DDBJ whole genome shotgun (WGS) entry which is preliminary data.</text>
</comment>
<feature type="compositionally biased region" description="Polar residues" evidence="6">
    <location>
        <begin position="163"/>
        <end position="174"/>
    </location>
</feature>
<dbReference type="OrthoDB" id="234964at2"/>
<dbReference type="PANTHER" id="PTHR30026">
    <property type="entry name" value="OUTER MEMBRANE PROTEIN TOLC"/>
    <property type="match status" value="1"/>
</dbReference>
<evidence type="ECO:0000256" key="5">
    <source>
        <dbReference type="ARBA" id="ARBA00023237"/>
    </source>
</evidence>
<evidence type="ECO:0000256" key="2">
    <source>
        <dbReference type="ARBA" id="ARBA00022452"/>
    </source>
</evidence>
<evidence type="ECO:0000256" key="6">
    <source>
        <dbReference type="SAM" id="MobiDB-lite"/>
    </source>
</evidence>
<name>A0A5C6AYW3_9BACT</name>
<evidence type="ECO:0000313" key="8">
    <source>
        <dbReference type="Proteomes" id="UP000320176"/>
    </source>
</evidence>
<reference evidence="7 8" key="1">
    <citation type="submission" date="2019-02" db="EMBL/GenBank/DDBJ databases">
        <title>Deep-cultivation of Planctomycetes and their phenomic and genomic characterization uncovers novel biology.</title>
        <authorList>
            <person name="Wiegand S."/>
            <person name="Jogler M."/>
            <person name="Boedeker C."/>
            <person name="Pinto D."/>
            <person name="Vollmers J."/>
            <person name="Rivas-Marin E."/>
            <person name="Kohn T."/>
            <person name="Peeters S.H."/>
            <person name="Heuer A."/>
            <person name="Rast P."/>
            <person name="Oberbeckmann S."/>
            <person name="Bunk B."/>
            <person name="Jeske O."/>
            <person name="Meyerdierks A."/>
            <person name="Storesund J.E."/>
            <person name="Kallscheuer N."/>
            <person name="Luecker S."/>
            <person name="Lage O.M."/>
            <person name="Pohl T."/>
            <person name="Merkel B.J."/>
            <person name="Hornburger P."/>
            <person name="Mueller R.-W."/>
            <person name="Bruemmer F."/>
            <person name="Labrenz M."/>
            <person name="Spormann A.M."/>
            <person name="Op Den Camp H."/>
            <person name="Overmann J."/>
            <person name="Amann R."/>
            <person name="Jetten M.S.M."/>
            <person name="Mascher T."/>
            <person name="Medema M.H."/>
            <person name="Devos D.P."/>
            <person name="Kaster A.-K."/>
            <person name="Ovreas L."/>
            <person name="Rohde M."/>
            <person name="Galperin M.Y."/>
            <person name="Jogler C."/>
        </authorList>
    </citation>
    <scope>NUCLEOTIDE SEQUENCE [LARGE SCALE GENOMIC DNA]</scope>
    <source>
        <strain evidence="7 8">Pla52n</strain>
    </source>
</reference>
<keyword evidence="8" id="KW-1185">Reference proteome</keyword>
<protein>
    <submittedName>
        <fullName evidence="7">Outer membrane efflux protein</fullName>
    </submittedName>
</protein>
<dbReference type="EMBL" id="SJPN01000003">
    <property type="protein sequence ID" value="TWU04870.1"/>
    <property type="molecule type" value="Genomic_DNA"/>
</dbReference>
<comment type="subcellular location">
    <subcellularLocation>
        <location evidence="1">Cell outer membrane</location>
    </subcellularLocation>
</comment>
<evidence type="ECO:0000313" key="7">
    <source>
        <dbReference type="EMBL" id="TWU04870.1"/>
    </source>
</evidence>
<dbReference type="GO" id="GO:0009279">
    <property type="term" value="C:cell outer membrane"/>
    <property type="evidence" value="ECO:0007669"/>
    <property type="project" value="UniProtKB-SubCell"/>
</dbReference>
<dbReference type="GO" id="GO:0015288">
    <property type="term" value="F:porin activity"/>
    <property type="evidence" value="ECO:0007669"/>
    <property type="project" value="TreeGrafter"/>
</dbReference>
<proteinExistence type="predicted"/>
<dbReference type="Proteomes" id="UP000320176">
    <property type="component" value="Unassembled WGS sequence"/>
</dbReference>
<feature type="region of interest" description="Disordered" evidence="6">
    <location>
        <begin position="110"/>
        <end position="179"/>
    </location>
</feature>
<dbReference type="GO" id="GO:0015562">
    <property type="term" value="F:efflux transmembrane transporter activity"/>
    <property type="evidence" value="ECO:0007669"/>
    <property type="project" value="InterPro"/>
</dbReference>
<dbReference type="SUPFAM" id="SSF56954">
    <property type="entry name" value="Outer membrane efflux proteins (OEP)"/>
    <property type="match status" value="1"/>
</dbReference>
<keyword evidence="3" id="KW-0812">Transmembrane</keyword>
<evidence type="ECO:0000256" key="4">
    <source>
        <dbReference type="ARBA" id="ARBA00023136"/>
    </source>
</evidence>
<dbReference type="AlphaFoldDB" id="A0A5C6AYW3"/>
<keyword evidence="5" id="KW-0998">Cell outer membrane</keyword>